<dbReference type="Pfam" id="PF04542">
    <property type="entry name" value="Sigma70_r2"/>
    <property type="match status" value="1"/>
</dbReference>
<feature type="domain" description="RNA polymerase sigma-70 region 2" evidence="6">
    <location>
        <begin position="29"/>
        <end position="97"/>
    </location>
</feature>
<keyword evidence="4" id="KW-0238">DNA-binding</keyword>
<dbReference type="InterPro" id="IPR036388">
    <property type="entry name" value="WH-like_DNA-bd_sf"/>
</dbReference>
<dbReference type="NCBIfam" id="TIGR02937">
    <property type="entry name" value="sigma70-ECF"/>
    <property type="match status" value="1"/>
</dbReference>
<accession>A0A5B8VAQ6</accession>
<dbReference type="Gene3D" id="1.10.1740.10">
    <property type="match status" value="1"/>
</dbReference>
<sequence>MEVVRNYSDTELIHILKDNRQIDAGIKFIYREYYGLLENYVTNNKGSREDAADVIQETIVAFIEIIAENKFRGDSSVKSFLYSITRNLWLSELRKRTSTDNRNRIFEKAKDTTEQETVQHLVKREYYNSIQQVFEKLGDKCKQLLMLVYYEDLSMKDIVERMPDYQNEQVLRNKKYKCMKQLEQMIQDNEQLRTQFKNALRHAG</sequence>
<dbReference type="InterPro" id="IPR013324">
    <property type="entry name" value="RNA_pol_sigma_r3/r4-like"/>
</dbReference>
<reference evidence="7 8" key="1">
    <citation type="journal article" date="2016" name="Int. J. Syst. Evol. Microbiol.">
        <title>Panacibacter ginsenosidivorans gen. nov., sp. nov., with ginsenoside converting activity isolated from soil of a ginseng field.</title>
        <authorList>
            <person name="Siddiqi M.Z."/>
            <person name="Muhammad Shafi S."/>
            <person name="Choi K.D."/>
            <person name="Im W.T."/>
        </authorList>
    </citation>
    <scope>NUCLEOTIDE SEQUENCE [LARGE SCALE GENOMIC DNA]</scope>
    <source>
        <strain evidence="7 8">Gsoil1550</strain>
    </source>
</reference>
<organism evidence="7 8">
    <name type="scientific">Panacibacter ginsenosidivorans</name>
    <dbReference type="NCBI Taxonomy" id="1813871"/>
    <lineage>
        <taxon>Bacteria</taxon>
        <taxon>Pseudomonadati</taxon>
        <taxon>Bacteroidota</taxon>
        <taxon>Chitinophagia</taxon>
        <taxon>Chitinophagales</taxon>
        <taxon>Chitinophagaceae</taxon>
        <taxon>Panacibacter</taxon>
    </lineage>
</organism>
<keyword evidence="5" id="KW-0804">Transcription</keyword>
<dbReference type="SUPFAM" id="SSF88946">
    <property type="entry name" value="Sigma2 domain of RNA polymerase sigma factors"/>
    <property type="match status" value="1"/>
</dbReference>
<keyword evidence="8" id="KW-1185">Reference proteome</keyword>
<dbReference type="PANTHER" id="PTHR43133:SF8">
    <property type="entry name" value="RNA POLYMERASE SIGMA FACTOR HI_1459-RELATED"/>
    <property type="match status" value="1"/>
</dbReference>
<dbReference type="InterPro" id="IPR039425">
    <property type="entry name" value="RNA_pol_sigma-70-like"/>
</dbReference>
<dbReference type="InterPro" id="IPR007627">
    <property type="entry name" value="RNA_pol_sigma70_r2"/>
</dbReference>
<dbReference type="InterPro" id="IPR014284">
    <property type="entry name" value="RNA_pol_sigma-70_dom"/>
</dbReference>
<keyword evidence="3" id="KW-0731">Sigma factor</keyword>
<evidence type="ECO:0000313" key="7">
    <source>
        <dbReference type="EMBL" id="QEC68432.1"/>
    </source>
</evidence>
<gene>
    <name evidence="7" type="ORF">FRZ67_14375</name>
</gene>
<dbReference type="InterPro" id="IPR013325">
    <property type="entry name" value="RNA_pol_sigma_r2"/>
</dbReference>
<protein>
    <submittedName>
        <fullName evidence="7">Sigma-70 family RNA polymerase sigma factor</fullName>
    </submittedName>
</protein>
<dbReference type="EMBL" id="CP042435">
    <property type="protein sequence ID" value="QEC68432.1"/>
    <property type="molecule type" value="Genomic_DNA"/>
</dbReference>
<proteinExistence type="inferred from homology"/>
<evidence type="ECO:0000259" key="6">
    <source>
        <dbReference type="Pfam" id="PF04542"/>
    </source>
</evidence>
<dbReference type="Proteomes" id="UP000321533">
    <property type="component" value="Chromosome"/>
</dbReference>
<name>A0A5B8VAQ6_9BACT</name>
<evidence type="ECO:0000256" key="5">
    <source>
        <dbReference type="ARBA" id="ARBA00023163"/>
    </source>
</evidence>
<dbReference type="GO" id="GO:0003677">
    <property type="term" value="F:DNA binding"/>
    <property type="evidence" value="ECO:0007669"/>
    <property type="project" value="UniProtKB-KW"/>
</dbReference>
<evidence type="ECO:0000256" key="2">
    <source>
        <dbReference type="ARBA" id="ARBA00023015"/>
    </source>
</evidence>
<dbReference type="AlphaFoldDB" id="A0A5B8VAQ6"/>
<comment type="similarity">
    <text evidence="1">Belongs to the sigma-70 factor family. ECF subfamily.</text>
</comment>
<dbReference type="GO" id="GO:0016987">
    <property type="term" value="F:sigma factor activity"/>
    <property type="evidence" value="ECO:0007669"/>
    <property type="project" value="UniProtKB-KW"/>
</dbReference>
<evidence type="ECO:0000256" key="1">
    <source>
        <dbReference type="ARBA" id="ARBA00010641"/>
    </source>
</evidence>
<keyword evidence="2" id="KW-0805">Transcription regulation</keyword>
<dbReference type="SUPFAM" id="SSF88659">
    <property type="entry name" value="Sigma3 and sigma4 domains of RNA polymerase sigma factors"/>
    <property type="match status" value="1"/>
</dbReference>
<dbReference type="PANTHER" id="PTHR43133">
    <property type="entry name" value="RNA POLYMERASE ECF-TYPE SIGMA FACTO"/>
    <property type="match status" value="1"/>
</dbReference>
<evidence type="ECO:0000256" key="4">
    <source>
        <dbReference type="ARBA" id="ARBA00023125"/>
    </source>
</evidence>
<evidence type="ECO:0000256" key="3">
    <source>
        <dbReference type="ARBA" id="ARBA00023082"/>
    </source>
</evidence>
<evidence type="ECO:0000313" key="8">
    <source>
        <dbReference type="Proteomes" id="UP000321533"/>
    </source>
</evidence>
<dbReference type="KEGG" id="pgin:FRZ67_14375"/>
<dbReference type="Gene3D" id="1.10.10.10">
    <property type="entry name" value="Winged helix-like DNA-binding domain superfamily/Winged helix DNA-binding domain"/>
    <property type="match status" value="1"/>
</dbReference>
<dbReference type="OrthoDB" id="1116697at2"/>
<dbReference type="RefSeq" id="WP_147190431.1">
    <property type="nucleotide sequence ID" value="NZ_CP042435.1"/>
</dbReference>
<dbReference type="GO" id="GO:0006352">
    <property type="term" value="P:DNA-templated transcription initiation"/>
    <property type="evidence" value="ECO:0007669"/>
    <property type="project" value="InterPro"/>
</dbReference>